<dbReference type="SUPFAM" id="SSF54001">
    <property type="entry name" value="Cysteine proteinases"/>
    <property type="match status" value="1"/>
</dbReference>
<dbReference type="Proteomes" id="UP000579153">
    <property type="component" value="Unassembled WGS sequence"/>
</dbReference>
<feature type="compositionally biased region" description="Low complexity" evidence="1">
    <location>
        <begin position="260"/>
        <end position="277"/>
    </location>
</feature>
<comment type="caution">
    <text evidence="3">The sequence shown here is derived from an EMBL/GenBank/DDBJ whole genome shotgun (WGS) entry which is preliminary data.</text>
</comment>
<feature type="compositionally biased region" description="Polar residues" evidence="1">
    <location>
        <begin position="238"/>
        <end position="248"/>
    </location>
</feature>
<organism evidence="3 4">
    <name type="scientific">Nonomuraea jabiensis</name>
    <dbReference type="NCBI Taxonomy" id="882448"/>
    <lineage>
        <taxon>Bacteria</taxon>
        <taxon>Bacillati</taxon>
        <taxon>Actinomycetota</taxon>
        <taxon>Actinomycetes</taxon>
        <taxon>Streptosporangiales</taxon>
        <taxon>Streptosporangiaceae</taxon>
        <taxon>Nonomuraea</taxon>
    </lineage>
</organism>
<dbReference type="InterPro" id="IPR007921">
    <property type="entry name" value="CHAP_dom"/>
</dbReference>
<feature type="region of interest" description="Disordered" evidence="1">
    <location>
        <begin position="157"/>
        <end position="190"/>
    </location>
</feature>
<protein>
    <recommendedName>
        <fullName evidence="2">Peptidase C51 domain-containing protein</fullName>
    </recommendedName>
</protein>
<dbReference type="RefSeq" id="WP_185071693.1">
    <property type="nucleotide sequence ID" value="NZ_JACHMB010000001.1"/>
</dbReference>
<dbReference type="AlphaFoldDB" id="A0A7W9G6P2"/>
<feature type="domain" description="Peptidase C51" evidence="2">
    <location>
        <begin position="42"/>
        <end position="127"/>
    </location>
</feature>
<feature type="region of interest" description="Disordered" evidence="1">
    <location>
        <begin position="534"/>
        <end position="667"/>
    </location>
</feature>
<dbReference type="Pfam" id="PF05257">
    <property type="entry name" value="CHAP"/>
    <property type="match status" value="1"/>
</dbReference>
<evidence type="ECO:0000313" key="4">
    <source>
        <dbReference type="Proteomes" id="UP000579153"/>
    </source>
</evidence>
<evidence type="ECO:0000259" key="2">
    <source>
        <dbReference type="Pfam" id="PF05257"/>
    </source>
</evidence>
<feature type="region of interest" description="Disordered" evidence="1">
    <location>
        <begin position="446"/>
        <end position="466"/>
    </location>
</feature>
<gene>
    <name evidence="3" type="ORF">HD596_004988</name>
</gene>
<evidence type="ECO:0000256" key="1">
    <source>
        <dbReference type="SAM" id="MobiDB-lite"/>
    </source>
</evidence>
<feature type="compositionally biased region" description="Polar residues" evidence="1">
    <location>
        <begin position="637"/>
        <end position="657"/>
    </location>
</feature>
<sequence>MTPEMQKYIELLESQLGYAEKSGAYTKFGAWYGKNVEFDADYSSAPWCDMYLSWAAHKLGYEDWIGQFAWTVSHAEWFKEQGAWGHKPKPGAFVFYDWSGSNSIDNIDHVGIVTRVEGDTIFTIEGNIDGGVAKRKERDTSKVVGYGYPERIKSRLDEEAARQQREAQKKAEEQAALKPGPGTDVGMLQFPSGNELLTSLIPRSEIEEPARAPETGSSPAKKEPQAAPSPAAPKTAIGSVSDNTTAESPKQPKKAKHAKPATADTTAATAEPLPTHADASATGPMPAISSPTLVGSALVAALALLAVAKTRRLRTAPVTAGVAAGVTAGATATRSAANRRRRRRKLEVEPVRTSRRTAALQPAATLDTAALDVAALDALQPATALDTAALAPAALDALQPATALDALQPASTLDALQPATALDAVRPAARAAGRRRRSLDTRPFDLATDAPRRATVDRPLAQHPGQLSDQLSDLHRHLADIDPFDAFLASRPTEPAGDGPVEILVDTGPLERIVDTGPFERIVIPQATSAFDAFSPTAGSGGDIPDIGATYQGRRRRGRPADESGTADVPLRGRRHRRPAPTQGMHIGGAQPFTQDAPLAGHRHASAGSPQPHRREDERQLVGTGGTGRGTSGHPARSTTGQPGRSAPSQPGRNTPGQPRRRGRHRA</sequence>
<accession>A0A7W9G6P2</accession>
<dbReference type="EMBL" id="JACHMB010000001">
    <property type="protein sequence ID" value="MBB5778232.1"/>
    <property type="molecule type" value="Genomic_DNA"/>
</dbReference>
<keyword evidence="4" id="KW-1185">Reference proteome</keyword>
<proteinExistence type="predicted"/>
<feature type="region of interest" description="Disordered" evidence="1">
    <location>
        <begin position="330"/>
        <end position="354"/>
    </location>
</feature>
<feature type="region of interest" description="Disordered" evidence="1">
    <location>
        <begin position="208"/>
        <end position="284"/>
    </location>
</feature>
<evidence type="ECO:0000313" key="3">
    <source>
        <dbReference type="EMBL" id="MBB5778232.1"/>
    </source>
</evidence>
<reference evidence="3 4" key="1">
    <citation type="submission" date="2020-08" db="EMBL/GenBank/DDBJ databases">
        <title>Sequencing the genomes of 1000 actinobacteria strains.</title>
        <authorList>
            <person name="Klenk H.-P."/>
        </authorList>
    </citation>
    <scope>NUCLEOTIDE SEQUENCE [LARGE SCALE GENOMIC DNA]</scope>
    <source>
        <strain evidence="3 4">DSM 45507</strain>
    </source>
</reference>
<dbReference type="InterPro" id="IPR038765">
    <property type="entry name" value="Papain-like_cys_pep_sf"/>
</dbReference>
<feature type="compositionally biased region" description="Basic and acidic residues" evidence="1">
    <location>
        <begin position="157"/>
        <end position="175"/>
    </location>
</feature>
<name>A0A7W9G6P2_9ACTN</name>